<evidence type="ECO:0000313" key="2">
    <source>
        <dbReference type="EnsemblMetazoa" id="GPAI038755-PA"/>
    </source>
</evidence>
<accession>A0A1B0A9S1</accession>
<sequence length="136" mass="15143">MKFGRREVQGDVVGVASCCRTSWFGAAIMCAITAFLRKTILQDMMMTAALLMINAERTTLKSKFGLSRCCILASFVLELDIAAYEGILCQDVARIELRRTEKLMEVDQVNQVKEMNSLLSSIAQRQQMVLGTSGRP</sequence>
<dbReference type="Proteomes" id="UP000092445">
    <property type="component" value="Unassembled WGS sequence"/>
</dbReference>
<dbReference type="VEuPathDB" id="VectorBase:GPAI038755"/>
<reference evidence="3" key="1">
    <citation type="submission" date="2014-03" db="EMBL/GenBank/DDBJ databases">
        <authorList>
            <person name="Aksoy S."/>
            <person name="Warren W."/>
            <person name="Wilson R.K."/>
        </authorList>
    </citation>
    <scope>NUCLEOTIDE SEQUENCE [LARGE SCALE GENOMIC DNA]</scope>
    <source>
        <strain evidence="3">IAEA</strain>
    </source>
</reference>
<organism evidence="2 3">
    <name type="scientific">Glossina pallidipes</name>
    <name type="common">Tsetse fly</name>
    <dbReference type="NCBI Taxonomy" id="7398"/>
    <lineage>
        <taxon>Eukaryota</taxon>
        <taxon>Metazoa</taxon>
        <taxon>Ecdysozoa</taxon>
        <taxon>Arthropoda</taxon>
        <taxon>Hexapoda</taxon>
        <taxon>Insecta</taxon>
        <taxon>Pterygota</taxon>
        <taxon>Neoptera</taxon>
        <taxon>Endopterygota</taxon>
        <taxon>Diptera</taxon>
        <taxon>Brachycera</taxon>
        <taxon>Muscomorpha</taxon>
        <taxon>Hippoboscoidea</taxon>
        <taxon>Glossinidae</taxon>
        <taxon>Glossina</taxon>
    </lineage>
</organism>
<proteinExistence type="predicted"/>
<keyword evidence="3" id="KW-1185">Reference proteome</keyword>
<dbReference type="EnsemblMetazoa" id="GPAI038755-RA">
    <property type="protein sequence ID" value="GPAI038755-PA"/>
    <property type="gene ID" value="GPAI038755"/>
</dbReference>
<evidence type="ECO:0000313" key="3">
    <source>
        <dbReference type="Proteomes" id="UP000092445"/>
    </source>
</evidence>
<dbReference type="AlphaFoldDB" id="A0A1B0A9S1"/>
<keyword evidence="1" id="KW-0812">Transmembrane</keyword>
<feature type="transmembrane region" description="Helical" evidence="1">
    <location>
        <begin position="12"/>
        <end position="36"/>
    </location>
</feature>
<keyword evidence="1" id="KW-0472">Membrane</keyword>
<evidence type="ECO:0000256" key="1">
    <source>
        <dbReference type="SAM" id="Phobius"/>
    </source>
</evidence>
<reference evidence="2" key="2">
    <citation type="submission" date="2020-05" db="UniProtKB">
        <authorList>
            <consortium name="EnsemblMetazoa"/>
        </authorList>
    </citation>
    <scope>IDENTIFICATION</scope>
    <source>
        <strain evidence="2">IAEA</strain>
    </source>
</reference>
<keyword evidence="1" id="KW-1133">Transmembrane helix</keyword>
<name>A0A1B0A9S1_GLOPL</name>
<protein>
    <submittedName>
        <fullName evidence="2">Uncharacterized protein</fullName>
    </submittedName>
</protein>